<keyword evidence="2" id="KW-1185">Reference proteome</keyword>
<reference evidence="1" key="1">
    <citation type="submission" date="2023-04" db="EMBL/GenBank/DDBJ databases">
        <title>Phytophthora fragariaefolia NBRC 109709.</title>
        <authorList>
            <person name="Ichikawa N."/>
            <person name="Sato H."/>
            <person name="Tonouchi N."/>
        </authorList>
    </citation>
    <scope>NUCLEOTIDE SEQUENCE</scope>
    <source>
        <strain evidence="1">NBRC 109709</strain>
    </source>
</reference>
<organism evidence="1 2">
    <name type="scientific">Phytophthora fragariaefolia</name>
    <dbReference type="NCBI Taxonomy" id="1490495"/>
    <lineage>
        <taxon>Eukaryota</taxon>
        <taxon>Sar</taxon>
        <taxon>Stramenopiles</taxon>
        <taxon>Oomycota</taxon>
        <taxon>Peronosporomycetes</taxon>
        <taxon>Peronosporales</taxon>
        <taxon>Peronosporaceae</taxon>
        <taxon>Phytophthora</taxon>
    </lineage>
</organism>
<dbReference type="EMBL" id="BSXT01000609">
    <property type="protein sequence ID" value="GMF30967.1"/>
    <property type="molecule type" value="Genomic_DNA"/>
</dbReference>
<comment type="caution">
    <text evidence="1">The sequence shown here is derived from an EMBL/GenBank/DDBJ whole genome shotgun (WGS) entry which is preliminary data.</text>
</comment>
<evidence type="ECO:0000313" key="2">
    <source>
        <dbReference type="Proteomes" id="UP001165121"/>
    </source>
</evidence>
<proteinExistence type="predicted"/>
<dbReference type="AlphaFoldDB" id="A0A9W6X4E5"/>
<accession>A0A9W6X4E5</accession>
<dbReference type="Proteomes" id="UP001165121">
    <property type="component" value="Unassembled WGS sequence"/>
</dbReference>
<dbReference type="OrthoDB" id="121807at2759"/>
<gene>
    <name evidence="1" type="ORF">Pfra01_000697500</name>
</gene>
<name>A0A9W6X4E5_9STRA</name>
<protein>
    <submittedName>
        <fullName evidence="1">Unnamed protein product</fullName>
    </submittedName>
</protein>
<evidence type="ECO:0000313" key="1">
    <source>
        <dbReference type="EMBL" id="GMF30967.1"/>
    </source>
</evidence>
<sequence length="280" mass="32143">MPISSALKKAQQHRSDLYRFAKSKNLTIHWDMKTRKMEEIINAFKSKKAETIIKALKSSKLNNDQSTLKTINSMSGKVNLSLGRFNRIRKDIVSPADKKLLLHFKDSTGAVVKTYHLQDRLININNLFIDQENQYSSGADVELNILPTTTIQTEWLPNPKRSRSERKNFFRYLTLAEYNLHAFQVYPDDFLIEDDYNENSFVPGESDDEDAANYPCFLFALYKAGAKPDLVKQISQTMFNPGATVDFIRKTAKAFNICISVKPFRIDQKTGRAKNDTTVR</sequence>